<feature type="coiled-coil region" evidence="1">
    <location>
        <begin position="34"/>
        <end position="92"/>
    </location>
</feature>
<dbReference type="AlphaFoldDB" id="A0A5E4ME64"/>
<organism evidence="2 3">
    <name type="scientific">Cinara cedri</name>
    <dbReference type="NCBI Taxonomy" id="506608"/>
    <lineage>
        <taxon>Eukaryota</taxon>
        <taxon>Metazoa</taxon>
        <taxon>Ecdysozoa</taxon>
        <taxon>Arthropoda</taxon>
        <taxon>Hexapoda</taxon>
        <taxon>Insecta</taxon>
        <taxon>Pterygota</taxon>
        <taxon>Neoptera</taxon>
        <taxon>Paraneoptera</taxon>
        <taxon>Hemiptera</taxon>
        <taxon>Sternorrhyncha</taxon>
        <taxon>Aphidomorpha</taxon>
        <taxon>Aphidoidea</taxon>
        <taxon>Aphididae</taxon>
        <taxon>Lachninae</taxon>
        <taxon>Cinara</taxon>
    </lineage>
</organism>
<proteinExistence type="predicted"/>
<name>A0A5E4ME64_9HEMI</name>
<keyword evidence="1" id="KW-0175">Coiled coil</keyword>
<evidence type="ECO:0000256" key="1">
    <source>
        <dbReference type="SAM" id="Coils"/>
    </source>
</evidence>
<evidence type="ECO:0000313" key="2">
    <source>
        <dbReference type="EMBL" id="VVC29731.1"/>
    </source>
</evidence>
<sequence>MTASKDELEIVATNYNPEDPAEQLLLIRYADEKAENIAKNIVKLKTDLHNLQNNCKNTVENDSEISKLKEKLKELIEEYKTAINEVLELAKSINFDVEDLEYRKVDIDLPDKISGNNVAGGETDRKSTFDDCDEDLFDPLVIIDDHCTKKPKIFFIGDDSKNGNKACEDEYGSICSCTDESSECLENCCADNVNKASNHQLCKSSGTGETDYQKEAIRDDLMILKGRMKLLHQQNSDLLSSLNSSNQRTQALSDVLQKKPAFMKCKMDDAAGHSANVDKKTETNMMAEIKRLRDELKEMKRDQCQIALARKILNVADSQCVNCVGTIQGDDNKTQLNSLREDYNELMADRDAKVNQIANLLKMLDEAKYKYRSFEDSLIVSKAQVVQLEKQLFDLTSAKTNDSALACSNNNYLLESLKHRLEVAKREKCEFQMVLDFHLTELEDKKTKYLEELQNNHKLKCRVETLLKEKNTISQEYEAEFNRMNPYFLYPLLFKELLMTRLKEFESLPGMLASTQRDLKKERFARTALEDEREEFLNEISALKICLETVQGNTPEKDNTSTINDLKEQNTQLKAQVNILEDTIEENNRLYMERTHYSLQLKDYLDVAREEAAMQVTKIKDFSECQKKNYGEYIQELEQKLAESRAMACCEFQKREEVDTRLRNRIEILTNNLKEAQNKIGELIKMREILESPSDNNKWCSMPVMLQSTCADLNKPKIADMIQ</sequence>
<evidence type="ECO:0000313" key="3">
    <source>
        <dbReference type="Proteomes" id="UP000325440"/>
    </source>
</evidence>
<feature type="coiled-coil region" evidence="1">
    <location>
        <begin position="627"/>
        <end position="686"/>
    </location>
</feature>
<reference evidence="2 3" key="1">
    <citation type="submission" date="2019-08" db="EMBL/GenBank/DDBJ databases">
        <authorList>
            <person name="Alioto T."/>
            <person name="Alioto T."/>
            <person name="Gomez Garrido J."/>
        </authorList>
    </citation>
    <scope>NUCLEOTIDE SEQUENCE [LARGE SCALE GENOMIC DNA]</scope>
</reference>
<accession>A0A5E4ME64</accession>
<keyword evidence="3" id="KW-1185">Reference proteome</keyword>
<dbReference type="EMBL" id="CABPRJ010000497">
    <property type="protein sequence ID" value="VVC29731.1"/>
    <property type="molecule type" value="Genomic_DNA"/>
</dbReference>
<dbReference type="Proteomes" id="UP000325440">
    <property type="component" value="Unassembled WGS sequence"/>
</dbReference>
<dbReference type="OrthoDB" id="413404at2759"/>
<feature type="coiled-coil region" evidence="1">
    <location>
        <begin position="563"/>
        <end position="590"/>
    </location>
</feature>
<protein>
    <submittedName>
        <fullName evidence="2">Uncharacterized protein</fullName>
    </submittedName>
</protein>
<gene>
    <name evidence="2" type="ORF">CINCED_3A002740</name>
</gene>